<dbReference type="InterPro" id="IPR011453">
    <property type="entry name" value="DUF1559"/>
</dbReference>
<reference evidence="2 3" key="1">
    <citation type="submission" date="2019-08" db="EMBL/GenBank/DDBJ databases">
        <title>In-depth cultivation of the pig gut microbiome towards novel bacterial diversity and tailored functional studies.</title>
        <authorList>
            <person name="Wylensek D."/>
            <person name="Hitch T.C.A."/>
            <person name="Clavel T."/>
        </authorList>
    </citation>
    <scope>NUCLEOTIDE SEQUENCE [LARGE SCALE GENOMIC DNA]</scope>
    <source>
        <strain evidence="2 3">BBE-744-WT-12</strain>
    </source>
</reference>
<dbReference type="PANTHER" id="PTHR30093">
    <property type="entry name" value="GENERAL SECRETION PATHWAY PROTEIN G"/>
    <property type="match status" value="1"/>
</dbReference>
<dbReference type="RefSeq" id="WP_106053712.1">
    <property type="nucleotide sequence ID" value="NZ_CALXOB010000050.1"/>
</dbReference>
<evidence type="ECO:0000313" key="2">
    <source>
        <dbReference type="EMBL" id="MST98216.1"/>
    </source>
</evidence>
<evidence type="ECO:0000259" key="1">
    <source>
        <dbReference type="Pfam" id="PF07596"/>
    </source>
</evidence>
<dbReference type="Pfam" id="PF07596">
    <property type="entry name" value="SBP_bac_10"/>
    <property type="match status" value="1"/>
</dbReference>
<accession>A0A844G4D1</accession>
<name>A0A844G4D1_9BACT</name>
<dbReference type="EMBL" id="VUNS01000016">
    <property type="protein sequence ID" value="MST98216.1"/>
    <property type="molecule type" value="Genomic_DNA"/>
</dbReference>
<sequence length="233" mass="26000">MKTNRFTLIELLVVIAIIAILAAMLLPALNQARETARQSSCLNNVRQLGTAMMLYVDAGDGYYPSEKNPDGTNNNYLSWHAMLLPFLGRQNEGVSNRKADMFWCTSDPNIRNGKNKETLFTDCRISYGINFFHVPGSKSVRAVKASTTVGIIEADTDLNSEKQAGYIRALSWADPGNPCATVRHNGAGNVLWLDGHASAVRSPNRLWDGLYHEGVLYNKWCDNNRWTLSNMKE</sequence>
<dbReference type="Proteomes" id="UP000435649">
    <property type="component" value="Unassembled WGS sequence"/>
</dbReference>
<dbReference type="InterPro" id="IPR045584">
    <property type="entry name" value="Pilin-like"/>
</dbReference>
<dbReference type="NCBIfam" id="TIGR02532">
    <property type="entry name" value="IV_pilin_GFxxxE"/>
    <property type="match status" value="1"/>
</dbReference>
<gene>
    <name evidence="2" type="ORF">FYJ85_14320</name>
</gene>
<dbReference type="SUPFAM" id="SSF54523">
    <property type="entry name" value="Pili subunits"/>
    <property type="match status" value="1"/>
</dbReference>
<dbReference type="InterPro" id="IPR012902">
    <property type="entry name" value="N_methyl_site"/>
</dbReference>
<dbReference type="AlphaFoldDB" id="A0A844G4D1"/>
<keyword evidence="3" id="KW-1185">Reference proteome</keyword>
<comment type="caution">
    <text evidence="2">The sequence shown here is derived from an EMBL/GenBank/DDBJ whole genome shotgun (WGS) entry which is preliminary data.</text>
</comment>
<protein>
    <submittedName>
        <fullName evidence="2">DUF1559 domain-containing protein</fullName>
    </submittedName>
</protein>
<organism evidence="2 3">
    <name type="scientific">Victivallis lenta</name>
    <dbReference type="NCBI Taxonomy" id="2606640"/>
    <lineage>
        <taxon>Bacteria</taxon>
        <taxon>Pseudomonadati</taxon>
        <taxon>Lentisphaerota</taxon>
        <taxon>Lentisphaeria</taxon>
        <taxon>Victivallales</taxon>
        <taxon>Victivallaceae</taxon>
        <taxon>Victivallis</taxon>
    </lineage>
</organism>
<dbReference type="Gene3D" id="3.30.700.10">
    <property type="entry name" value="Glycoprotein, Type 4 Pilin"/>
    <property type="match status" value="1"/>
</dbReference>
<evidence type="ECO:0000313" key="3">
    <source>
        <dbReference type="Proteomes" id="UP000435649"/>
    </source>
</evidence>
<feature type="domain" description="DUF1559" evidence="1">
    <location>
        <begin position="31"/>
        <end position="91"/>
    </location>
</feature>
<proteinExistence type="predicted"/>